<organism evidence="2 3">
    <name type="scientific">Corallococcus praedator</name>
    <dbReference type="NCBI Taxonomy" id="2316724"/>
    <lineage>
        <taxon>Bacteria</taxon>
        <taxon>Pseudomonadati</taxon>
        <taxon>Myxococcota</taxon>
        <taxon>Myxococcia</taxon>
        <taxon>Myxococcales</taxon>
        <taxon>Cystobacterineae</taxon>
        <taxon>Myxococcaceae</taxon>
        <taxon>Corallococcus</taxon>
    </lineage>
</organism>
<dbReference type="EMBL" id="RAWI01001404">
    <property type="protein sequence ID" value="RKH75519.1"/>
    <property type="molecule type" value="Genomic_DNA"/>
</dbReference>
<comment type="caution">
    <text evidence="2">The sequence shown here is derived from an EMBL/GenBank/DDBJ whole genome shotgun (WGS) entry which is preliminary data.</text>
</comment>
<gene>
    <name evidence="2" type="ORF">D7Y13_44685</name>
</gene>
<feature type="domain" description="Ferritin-like diiron" evidence="1">
    <location>
        <begin position="1"/>
        <end position="79"/>
    </location>
</feature>
<dbReference type="InterPro" id="IPR008331">
    <property type="entry name" value="Ferritin_DPS_dom"/>
</dbReference>
<evidence type="ECO:0000259" key="1">
    <source>
        <dbReference type="PROSITE" id="PS50905"/>
    </source>
</evidence>
<protein>
    <submittedName>
        <fullName evidence="2">Ferritin</fullName>
    </submittedName>
</protein>
<reference evidence="2 3" key="1">
    <citation type="submission" date="2018-09" db="EMBL/GenBank/DDBJ databases">
        <authorList>
            <person name="Livingstone P.G."/>
            <person name="Whitworth D.E."/>
        </authorList>
    </citation>
    <scope>NUCLEOTIDE SEQUENCE [LARGE SCALE GENOMIC DNA]</scope>
    <source>
        <strain evidence="2 3">CA031B</strain>
    </source>
</reference>
<dbReference type="RefSeq" id="WP_279637230.1">
    <property type="nucleotide sequence ID" value="NZ_RAWI01001404.1"/>
</dbReference>
<dbReference type="InterPro" id="IPR012347">
    <property type="entry name" value="Ferritin-like"/>
</dbReference>
<dbReference type="SUPFAM" id="SSF47240">
    <property type="entry name" value="Ferritin-like"/>
    <property type="match status" value="1"/>
</dbReference>
<dbReference type="InterPro" id="IPR009040">
    <property type="entry name" value="Ferritin-like_diiron"/>
</dbReference>
<evidence type="ECO:0000313" key="3">
    <source>
        <dbReference type="Proteomes" id="UP000278907"/>
    </source>
</evidence>
<feature type="non-terminal residue" evidence="2">
    <location>
        <position position="1"/>
    </location>
</feature>
<dbReference type="Proteomes" id="UP000278907">
    <property type="component" value="Unassembled WGS sequence"/>
</dbReference>
<dbReference type="Gene3D" id="1.20.1260.10">
    <property type="match status" value="1"/>
</dbReference>
<sequence>HLVIPAIPAPQATFQFAEDAVKLSLTQEKNVTRQVNNLVHLAKQESDYTTDQFLQWFVQEQLEEVSSMEDLLSIVQRAGEGNLLRVEEYLSRKGTKSGGYSSGATND</sequence>
<keyword evidence="3" id="KW-1185">Reference proteome</keyword>
<dbReference type="Pfam" id="PF00210">
    <property type="entry name" value="Ferritin"/>
    <property type="match status" value="1"/>
</dbReference>
<proteinExistence type="predicted"/>
<accession>A0ABX9Q1G5</accession>
<name>A0ABX9Q1G5_9BACT</name>
<dbReference type="InterPro" id="IPR009078">
    <property type="entry name" value="Ferritin-like_SF"/>
</dbReference>
<dbReference type="PROSITE" id="PS50905">
    <property type="entry name" value="FERRITIN_LIKE"/>
    <property type="match status" value="1"/>
</dbReference>
<evidence type="ECO:0000313" key="2">
    <source>
        <dbReference type="EMBL" id="RKH75519.1"/>
    </source>
</evidence>